<dbReference type="PANTHER" id="PTHR35864:SF1">
    <property type="entry name" value="ZINC METALLOPROTEASE YWHC-RELATED"/>
    <property type="match status" value="1"/>
</dbReference>
<keyword evidence="7" id="KW-0479">Metal-binding</keyword>
<dbReference type="PANTHER" id="PTHR35864">
    <property type="entry name" value="ZINC METALLOPROTEASE MJ0611-RELATED"/>
    <property type="match status" value="1"/>
</dbReference>
<gene>
    <name evidence="15" type="ORF">ENT43_00050</name>
</gene>
<proteinExistence type="inferred from homology"/>
<dbReference type="EMBL" id="DSYQ01000001">
    <property type="protein sequence ID" value="HGT70638.1"/>
    <property type="molecule type" value="Genomic_DNA"/>
</dbReference>
<evidence type="ECO:0000256" key="4">
    <source>
        <dbReference type="ARBA" id="ARBA00022475"/>
    </source>
</evidence>
<protein>
    <submittedName>
        <fullName evidence="15">Site-2 protease family protein</fullName>
    </submittedName>
</protein>
<evidence type="ECO:0000256" key="2">
    <source>
        <dbReference type="ARBA" id="ARBA00004651"/>
    </source>
</evidence>
<keyword evidence="4" id="KW-1003">Cell membrane</keyword>
<organism evidence="15">
    <name type="scientific">candidate division CPR3 bacterium</name>
    <dbReference type="NCBI Taxonomy" id="2268181"/>
    <lineage>
        <taxon>Bacteria</taxon>
        <taxon>Bacteria division CPR3</taxon>
    </lineage>
</organism>
<feature type="transmembrane region" description="Helical" evidence="13">
    <location>
        <begin position="125"/>
        <end position="146"/>
    </location>
</feature>
<feature type="transmembrane region" description="Helical" evidence="13">
    <location>
        <begin position="12"/>
        <end position="35"/>
    </location>
</feature>
<comment type="cofactor">
    <cofactor evidence="1">
        <name>Zn(2+)</name>
        <dbReference type="ChEBI" id="CHEBI:29105"/>
    </cofactor>
</comment>
<accession>A0A7C4R4C1</accession>
<dbReference type="InterPro" id="IPR044537">
    <property type="entry name" value="Rip2-like"/>
</dbReference>
<evidence type="ECO:0000313" key="15">
    <source>
        <dbReference type="EMBL" id="HGT70638.1"/>
    </source>
</evidence>
<feature type="transmembrane region" description="Helical" evidence="13">
    <location>
        <begin position="205"/>
        <end position="225"/>
    </location>
</feature>
<name>A0A7C4R4C1_UNCC3</name>
<dbReference type="GO" id="GO:0005886">
    <property type="term" value="C:plasma membrane"/>
    <property type="evidence" value="ECO:0007669"/>
    <property type="project" value="UniProtKB-SubCell"/>
</dbReference>
<keyword evidence="12 13" id="KW-0472">Membrane</keyword>
<evidence type="ECO:0000259" key="14">
    <source>
        <dbReference type="Pfam" id="PF02163"/>
    </source>
</evidence>
<evidence type="ECO:0000256" key="13">
    <source>
        <dbReference type="SAM" id="Phobius"/>
    </source>
</evidence>
<evidence type="ECO:0000256" key="7">
    <source>
        <dbReference type="ARBA" id="ARBA00022723"/>
    </source>
</evidence>
<reference evidence="15" key="1">
    <citation type="journal article" date="2020" name="mSystems">
        <title>Genome- and Community-Level Interaction Insights into Carbon Utilization and Element Cycling Functions of Hydrothermarchaeota in Hydrothermal Sediment.</title>
        <authorList>
            <person name="Zhou Z."/>
            <person name="Liu Y."/>
            <person name="Xu W."/>
            <person name="Pan J."/>
            <person name="Luo Z.H."/>
            <person name="Li M."/>
        </authorList>
    </citation>
    <scope>NUCLEOTIDE SEQUENCE [LARGE SCALE GENOMIC DNA]</scope>
    <source>
        <strain evidence="15">SpSt-579</strain>
    </source>
</reference>
<dbReference type="AlphaFoldDB" id="A0A7C4R4C1"/>
<evidence type="ECO:0000256" key="9">
    <source>
        <dbReference type="ARBA" id="ARBA00022833"/>
    </source>
</evidence>
<evidence type="ECO:0000256" key="12">
    <source>
        <dbReference type="ARBA" id="ARBA00023136"/>
    </source>
</evidence>
<evidence type="ECO:0000256" key="11">
    <source>
        <dbReference type="ARBA" id="ARBA00023049"/>
    </source>
</evidence>
<evidence type="ECO:0000256" key="5">
    <source>
        <dbReference type="ARBA" id="ARBA00022670"/>
    </source>
</evidence>
<evidence type="ECO:0000256" key="3">
    <source>
        <dbReference type="ARBA" id="ARBA00007931"/>
    </source>
</evidence>
<keyword evidence="5 15" id="KW-0645">Protease</keyword>
<keyword evidence="9" id="KW-0862">Zinc</keyword>
<dbReference type="GO" id="GO:0008237">
    <property type="term" value="F:metallopeptidase activity"/>
    <property type="evidence" value="ECO:0007669"/>
    <property type="project" value="UniProtKB-KW"/>
</dbReference>
<feature type="domain" description="Peptidase M50" evidence="14">
    <location>
        <begin position="121"/>
        <end position="180"/>
    </location>
</feature>
<feature type="transmembrane region" description="Helical" evidence="13">
    <location>
        <begin position="93"/>
        <end position="113"/>
    </location>
</feature>
<dbReference type="InterPro" id="IPR008915">
    <property type="entry name" value="Peptidase_M50"/>
</dbReference>
<feature type="transmembrane region" description="Helical" evidence="13">
    <location>
        <begin position="55"/>
        <end position="72"/>
    </location>
</feature>
<keyword evidence="10 13" id="KW-1133">Transmembrane helix</keyword>
<dbReference type="GO" id="GO:0046872">
    <property type="term" value="F:metal ion binding"/>
    <property type="evidence" value="ECO:0007669"/>
    <property type="project" value="UniProtKB-KW"/>
</dbReference>
<comment type="similarity">
    <text evidence="3">Belongs to the peptidase M50B family.</text>
</comment>
<evidence type="ECO:0000256" key="1">
    <source>
        <dbReference type="ARBA" id="ARBA00001947"/>
    </source>
</evidence>
<dbReference type="CDD" id="cd06158">
    <property type="entry name" value="S2P-M50_like_1"/>
    <property type="match status" value="1"/>
</dbReference>
<comment type="subcellular location">
    <subcellularLocation>
        <location evidence="2">Cell membrane</location>
        <topology evidence="2">Multi-pass membrane protein</topology>
    </subcellularLocation>
</comment>
<evidence type="ECO:0000256" key="8">
    <source>
        <dbReference type="ARBA" id="ARBA00022801"/>
    </source>
</evidence>
<keyword evidence="6 13" id="KW-0812">Transmembrane</keyword>
<sequence>MLFNLFSSPTSLIAFLLAIIIGITVHEFAHSWMATRLGDYTSKYQGRLSLNPSRHIDPIGALFLLFVGFGWGKPVPINRNALRGKHDELKVAISGPLSNLITAFVFSIPVVIMSNVFNIDYQNSFILFTLMTIVQINVILAVFNLIPVYPLDGSRILSGIAPRKWENQIENLEKKGPILLLILIFIEYFLNIPILFAIIMYPYRIFNSIITVPIVLVIDGIKFIISLF</sequence>
<comment type="caution">
    <text evidence="15">The sequence shown here is derived from an EMBL/GenBank/DDBJ whole genome shotgun (WGS) entry which is preliminary data.</text>
</comment>
<feature type="transmembrane region" description="Helical" evidence="13">
    <location>
        <begin position="178"/>
        <end position="199"/>
    </location>
</feature>
<evidence type="ECO:0000256" key="6">
    <source>
        <dbReference type="ARBA" id="ARBA00022692"/>
    </source>
</evidence>
<dbReference type="Pfam" id="PF02163">
    <property type="entry name" value="Peptidase_M50"/>
    <property type="match status" value="1"/>
</dbReference>
<dbReference type="InterPro" id="IPR052348">
    <property type="entry name" value="Metallopeptidase_M50B"/>
</dbReference>
<evidence type="ECO:0000256" key="10">
    <source>
        <dbReference type="ARBA" id="ARBA00022989"/>
    </source>
</evidence>
<keyword evidence="8" id="KW-0378">Hydrolase</keyword>
<dbReference type="GO" id="GO:0006508">
    <property type="term" value="P:proteolysis"/>
    <property type="evidence" value="ECO:0007669"/>
    <property type="project" value="UniProtKB-KW"/>
</dbReference>
<keyword evidence="11" id="KW-0482">Metalloprotease</keyword>